<dbReference type="Gramene" id="MELO3C035668.2.1">
    <property type="protein sequence ID" value="MELO3C035668.2.1"/>
    <property type="gene ID" value="MELO3C035668.2"/>
</dbReference>
<reference evidence="1" key="1">
    <citation type="submission" date="2023-03" db="UniProtKB">
        <authorList>
            <consortium name="EnsemblPlants"/>
        </authorList>
    </citation>
    <scope>IDENTIFICATION</scope>
</reference>
<evidence type="ECO:0000313" key="1">
    <source>
        <dbReference type="EnsemblPlants" id="MELO3C035668.2.1"/>
    </source>
</evidence>
<accession>A0A9I9EM17</accession>
<sequence length="66" mass="7395">MAMEGSFEKKRMKMNGKFLHRQFDLNFVGQLQTPPSLTIVSRLLGVISDNSVGELPTTNSGNHYKP</sequence>
<name>A0A9I9EM17_CUCME</name>
<protein>
    <submittedName>
        <fullName evidence="1">Uncharacterized protein</fullName>
    </submittedName>
</protein>
<proteinExistence type="predicted"/>
<organism evidence="1">
    <name type="scientific">Cucumis melo</name>
    <name type="common">Muskmelon</name>
    <dbReference type="NCBI Taxonomy" id="3656"/>
    <lineage>
        <taxon>Eukaryota</taxon>
        <taxon>Viridiplantae</taxon>
        <taxon>Streptophyta</taxon>
        <taxon>Embryophyta</taxon>
        <taxon>Tracheophyta</taxon>
        <taxon>Spermatophyta</taxon>
        <taxon>Magnoliopsida</taxon>
        <taxon>eudicotyledons</taxon>
        <taxon>Gunneridae</taxon>
        <taxon>Pentapetalae</taxon>
        <taxon>rosids</taxon>
        <taxon>fabids</taxon>
        <taxon>Cucurbitales</taxon>
        <taxon>Cucurbitaceae</taxon>
        <taxon>Benincaseae</taxon>
        <taxon>Cucumis</taxon>
    </lineage>
</organism>
<dbReference type="AlphaFoldDB" id="A0A9I9EM17"/>
<dbReference type="EnsemblPlants" id="MELO3C035668.2.1">
    <property type="protein sequence ID" value="MELO3C035668.2.1"/>
    <property type="gene ID" value="MELO3C035668.2"/>
</dbReference>